<keyword evidence="2" id="KW-0560">Oxidoreductase</keyword>
<dbReference type="PRINTS" id="PR00081">
    <property type="entry name" value="GDHRDH"/>
</dbReference>
<evidence type="ECO:0000313" key="4">
    <source>
        <dbReference type="Proteomes" id="UP000001035"/>
    </source>
</evidence>
<sequence>MKSRAEKQKILVVGGTSGIGLAAARAFATSGADVTVMSRSAASIDRSLSIIGASASGAVVDVCDDESVADAIASLDAFDHVVVTTASTPLPTGSIKSIPLDRAYGAMNSKFWGAYRIAREVKINQGGSLTFVSGILASRPTKNTALIGAINAALESLAKGLALERAPVRVNVVSPGILGNASMLVHLNEEERKSIGARLPVEKIGTPELVADAIVFLANHKHITGTTLVVDGGGSLV</sequence>
<dbReference type="HOGENOM" id="CLU_010194_1_2_4"/>
<evidence type="ECO:0000256" key="1">
    <source>
        <dbReference type="ARBA" id="ARBA00006484"/>
    </source>
</evidence>
<reference evidence="3 4" key="1">
    <citation type="journal article" date="2009" name="J. Bacteriol.">
        <title>The genome of Burkholderia cenocepacia J2315, an epidemic pathogen of cystic fibrosis patients.</title>
        <authorList>
            <person name="Holden M.T."/>
            <person name="Seth-Smith H.M."/>
            <person name="Crossman L.C."/>
            <person name="Sebaihia M."/>
            <person name="Bentley S.D."/>
            <person name="Cerdeno-Tarraga A.M."/>
            <person name="Thomson N.R."/>
            <person name="Bason N."/>
            <person name="Quail M.A."/>
            <person name="Sharp S."/>
            <person name="Cherevach I."/>
            <person name="Churcher C."/>
            <person name="Goodhead I."/>
            <person name="Hauser H."/>
            <person name="Holroyd N."/>
            <person name="Mungall K."/>
            <person name="Scott P."/>
            <person name="Walker D."/>
            <person name="White B."/>
            <person name="Rose H."/>
            <person name="Iversen P."/>
            <person name="Mil-Homens D."/>
            <person name="Rocha E.P."/>
            <person name="Fialho A.M."/>
            <person name="Baldwin A."/>
            <person name="Dowson C."/>
            <person name="Barrell B.G."/>
            <person name="Govan J.R."/>
            <person name="Vandamme P."/>
            <person name="Hart C.A."/>
            <person name="Mahenthiralingam E."/>
            <person name="Parkhill J."/>
        </authorList>
    </citation>
    <scope>NUCLEOTIDE SEQUENCE [LARGE SCALE GENOMIC DNA]</scope>
    <source>
        <strain evidence="4">ATCC BAA-245 / DSM 16553 / LMG 16656 / NCTC 13227 / J2315 / CF5610</strain>
    </source>
</reference>
<dbReference type="KEGG" id="bcj:BCAM0067"/>
<dbReference type="Gene3D" id="3.40.50.720">
    <property type="entry name" value="NAD(P)-binding Rossmann-like Domain"/>
    <property type="match status" value="1"/>
</dbReference>
<gene>
    <name evidence="3" type="ORF">BCAM0067</name>
</gene>
<keyword evidence="4" id="KW-1185">Reference proteome</keyword>
<evidence type="ECO:0000313" key="3">
    <source>
        <dbReference type="EMBL" id="CAR53923.1"/>
    </source>
</evidence>
<dbReference type="EMBL" id="AM747721">
    <property type="protein sequence ID" value="CAR53923.1"/>
    <property type="molecule type" value="Genomic_DNA"/>
</dbReference>
<proteinExistence type="inferred from homology"/>
<dbReference type="Proteomes" id="UP000001035">
    <property type="component" value="Chromosome 2"/>
</dbReference>
<dbReference type="InterPro" id="IPR002347">
    <property type="entry name" value="SDR_fam"/>
</dbReference>
<dbReference type="SUPFAM" id="SSF51735">
    <property type="entry name" value="NAD(P)-binding Rossmann-fold domains"/>
    <property type="match status" value="1"/>
</dbReference>
<dbReference type="PANTHER" id="PTHR43477:SF1">
    <property type="entry name" value="DIHYDROANTICAPSIN 7-DEHYDROGENASE"/>
    <property type="match status" value="1"/>
</dbReference>
<dbReference type="InterPro" id="IPR036291">
    <property type="entry name" value="NAD(P)-bd_dom_sf"/>
</dbReference>
<comment type="similarity">
    <text evidence="1">Belongs to the short-chain dehydrogenases/reductases (SDR) family.</text>
</comment>
<dbReference type="PANTHER" id="PTHR43477">
    <property type="entry name" value="DIHYDROANTICAPSIN 7-DEHYDROGENASE"/>
    <property type="match status" value="1"/>
</dbReference>
<accession>B4EGJ1</accession>
<dbReference type="InterPro" id="IPR051122">
    <property type="entry name" value="SDR_DHRS6-like"/>
</dbReference>
<name>B4EGJ1_BURCJ</name>
<dbReference type="RefSeq" id="WP_012492998.1">
    <property type="nucleotide sequence ID" value="NC_011001.1"/>
</dbReference>
<dbReference type="GO" id="GO:0016491">
    <property type="term" value="F:oxidoreductase activity"/>
    <property type="evidence" value="ECO:0007669"/>
    <property type="project" value="UniProtKB-KW"/>
</dbReference>
<evidence type="ECO:0000256" key="2">
    <source>
        <dbReference type="ARBA" id="ARBA00023002"/>
    </source>
</evidence>
<organism evidence="3 4">
    <name type="scientific">Burkholderia cenocepacia (strain ATCC BAA-245 / DSM 16553 / LMG 16656 / NCTC 13227 / J2315 / CF5610)</name>
    <name type="common">Burkholderia cepacia (strain J2315)</name>
    <dbReference type="NCBI Taxonomy" id="216591"/>
    <lineage>
        <taxon>Bacteria</taxon>
        <taxon>Pseudomonadati</taxon>
        <taxon>Pseudomonadota</taxon>
        <taxon>Betaproteobacteria</taxon>
        <taxon>Burkholderiales</taxon>
        <taxon>Burkholderiaceae</taxon>
        <taxon>Burkholderia</taxon>
        <taxon>Burkholderia cepacia complex</taxon>
    </lineage>
</organism>
<dbReference type="eggNOG" id="COG1028">
    <property type="taxonomic scope" value="Bacteria"/>
</dbReference>
<dbReference type="BioCyc" id="BCEN216591:G1G1V-4004-MONOMER"/>
<dbReference type="AlphaFoldDB" id="B4EGJ1"/>
<protein>
    <submittedName>
        <fullName evidence="3">Short chain dehydrogenase</fullName>
    </submittedName>
</protein>
<dbReference type="Pfam" id="PF13561">
    <property type="entry name" value="adh_short_C2"/>
    <property type="match status" value="1"/>
</dbReference>